<dbReference type="Proteomes" id="UP000236291">
    <property type="component" value="Unassembled WGS sequence"/>
</dbReference>
<dbReference type="AlphaFoldDB" id="A0A2K3PFT4"/>
<reference evidence="1 2" key="1">
    <citation type="journal article" date="2014" name="Am. J. Bot.">
        <title>Genome assembly and annotation for red clover (Trifolium pratense; Fabaceae).</title>
        <authorList>
            <person name="Istvanek J."/>
            <person name="Jaros M."/>
            <person name="Krenek A."/>
            <person name="Repkova J."/>
        </authorList>
    </citation>
    <scope>NUCLEOTIDE SEQUENCE [LARGE SCALE GENOMIC DNA]</scope>
    <source>
        <strain evidence="2">cv. Tatra</strain>
        <tissue evidence="1">Young leaves</tissue>
    </source>
</reference>
<accession>A0A2K3PFT4</accession>
<dbReference type="EMBL" id="ASHM01006583">
    <property type="protein sequence ID" value="PNY14095.1"/>
    <property type="molecule type" value="Genomic_DNA"/>
</dbReference>
<evidence type="ECO:0000313" key="2">
    <source>
        <dbReference type="Proteomes" id="UP000236291"/>
    </source>
</evidence>
<gene>
    <name evidence="1" type="ORF">L195_g010768</name>
</gene>
<organism evidence="1 2">
    <name type="scientific">Trifolium pratense</name>
    <name type="common">Red clover</name>
    <dbReference type="NCBI Taxonomy" id="57577"/>
    <lineage>
        <taxon>Eukaryota</taxon>
        <taxon>Viridiplantae</taxon>
        <taxon>Streptophyta</taxon>
        <taxon>Embryophyta</taxon>
        <taxon>Tracheophyta</taxon>
        <taxon>Spermatophyta</taxon>
        <taxon>Magnoliopsida</taxon>
        <taxon>eudicotyledons</taxon>
        <taxon>Gunneridae</taxon>
        <taxon>Pentapetalae</taxon>
        <taxon>rosids</taxon>
        <taxon>fabids</taxon>
        <taxon>Fabales</taxon>
        <taxon>Fabaceae</taxon>
        <taxon>Papilionoideae</taxon>
        <taxon>50 kb inversion clade</taxon>
        <taxon>NPAAA clade</taxon>
        <taxon>Hologalegina</taxon>
        <taxon>IRL clade</taxon>
        <taxon>Trifolieae</taxon>
        <taxon>Trifolium</taxon>
    </lineage>
</organism>
<proteinExistence type="predicted"/>
<evidence type="ECO:0000313" key="1">
    <source>
        <dbReference type="EMBL" id="PNY14095.1"/>
    </source>
</evidence>
<name>A0A2K3PFT4_TRIPR</name>
<protein>
    <submittedName>
        <fullName evidence="1">Uncharacterized protein</fullName>
    </submittedName>
</protein>
<reference evidence="1 2" key="2">
    <citation type="journal article" date="2017" name="Front. Plant Sci.">
        <title>Gene Classification and Mining of Molecular Markers Useful in Red Clover (Trifolium pratense) Breeding.</title>
        <authorList>
            <person name="Istvanek J."/>
            <person name="Dluhosova J."/>
            <person name="Dluhos P."/>
            <person name="Patkova L."/>
            <person name="Nedelnik J."/>
            <person name="Repkova J."/>
        </authorList>
    </citation>
    <scope>NUCLEOTIDE SEQUENCE [LARGE SCALE GENOMIC DNA]</scope>
    <source>
        <strain evidence="2">cv. Tatra</strain>
        <tissue evidence="1">Young leaves</tissue>
    </source>
</reference>
<sequence length="99" mass="10834">MGLKVVTVVPGKTDGMTRLKCSHGCVNAPHGRGSSSCIEEFTTSEKSVPRPYTVYDQLIALTVHLGMCAGVMLQPSRVINNWCEKGWLQRHIGTPITCF</sequence>
<comment type="caution">
    <text evidence="1">The sequence shown here is derived from an EMBL/GenBank/DDBJ whole genome shotgun (WGS) entry which is preliminary data.</text>
</comment>